<evidence type="ECO:0000313" key="3">
    <source>
        <dbReference type="Proteomes" id="UP000019591"/>
    </source>
</evidence>
<sequence length="223" mass="25786">MNILKLYNKEINKINGNVIAIMLVGSYPHLQKGEGKDIDIFVILDEGSNQTRRIKIIDGVELDINYFPLEVAKRLIADGEYFFIYELSERASVLLDTGYAETLIKNARIRYQKGPKKATHEDICLMKHETDALIRRTITETDVVQRNINAVSCLAKMLKAYFTSRGIWCPKEKNIVNALRENDETLYLMAKEFIEDMDTENLEKISEKVFHNVCMPDELNIEY</sequence>
<dbReference type="OrthoDB" id="1706482at2"/>
<protein>
    <recommendedName>
        <fullName evidence="1">Polymerase nucleotidyl transferase domain-containing protein</fullName>
    </recommendedName>
</protein>
<dbReference type="Proteomes" id="UP000019591">
    <property type="component" value="Chromosome"/>
</dbReference>
<dbReference type="KEGG" id="eac:EAL2_c17150"/>
<keyword evidence="3" id="KW-1185">Reference proteome</keyword>
<name>W8T7Z4_PEPAC</name>
<evidence type="ECO:0000259" key="1">
    <source>
        <dbReference type="Pfam" id="PF01909"/>
    </source>
</evidence>
<reference evidence="2 3" key="1">
    <citation type="journal article" date="2014" name="Genome Announc.">
        <title>Complete Genome Sequence of Amino Acid-Utilizing Eubacterium acidaminophilum al-2 (DSM 3953).</title>
        <authorList>
            <person name="Poehlein A."/>
            <person name="Andreesen J.R."/>
            <person name="Daniel R."/>
        </authorList>
    </citation>
    <scope>NUCLEOTIDE SEQUENCE [LARGE SCALE GENOMIC DNA]</scope>
    <source>
        <strain evidence="2 3">DSM 3953</strain>
    </source>
</reference>
<organism evidence="2 3">
    <name type="scientific">Peptoclostridium acidaminophilum DSM 3953</name>
    <dbReference type="NCBI Taxonomy" id="1286171"/>
    <lineage>
        <taxon>Bacteria</taxon>
        <taxon>Bacillati</taxon>
        <taxon>Bacillota</taxon>
        <taxon>Clostridia</taxon>
        <taxon>Peptostreptococcales</taxon>
        <taxon>Peptoclostridiaceae</taxon>
        <taxon>Peptoclostridium</taxon>
    </lineage>
</organism>
<dbReference type="InterPro" id="IPR043519">
    <property type="entry name" value="NT_sf"/>
</dbReference>
<dbReference type="Pfam" id="PF01909">
    <property type="entry name" value="NTP_transf_2"/>
    <property type="match status" value="1"/>
</dbReference>
<dbReference type="InterPro" id="IPR002934">
    <property type="entry name" value="Polymerase_NTP_transf_dom"/>
</dbReference>
<dbReference type="Gene3D" id="3.30.460.10">
    <property type="entry name" value="Beta Polymerase, domain 2"/>
    <property type="match status" value="1"/>
</dbReference>
<dbReference type="SUPFAM" id="SSF81301">
    <property type="entry name" value="Nucleotidyltransferase"/>
    <property type="match status" value="1"/>
</dbReference>
<dbReference type="eggNOG" id="ENOG503496Z">
    <property type="taxonomic scope" value="Bacteria"/>
</dbReference>
<evidence type="ECO:0000313" key="2">
    <source>
        <dbReference type="EMBL" id="AHM57010.1"/>
    </source>
</evidence>
<dbReference type="AlphaFoldDB" id="W8T7Z4"/>
<dbReference type="STRING" id="1286171.EAL2_c17150"/>
<dbReference type="PATRIC" id="fig|1286171.3.peg.1674"/>
<gene>
    <name evidence="2" type="ORF">EAL2_c17150</name>
</gene>
<feature type="domain" description="Polymerase nucleotidyl transferase" evidence="1">
    <location>
        <begin position="8"/>
        <end position="61"/>
    </location>
</feature>
<dbReference type="GO" id="GO:0016779">
    <property type="term" value="F:nucleotidyltransferase activity"/>
    <property type="evidence" value="ECO:0007669"/>
    <property type="project" value="InterPro"/>
</dbReference>
<dbReference type="EMBL" id="CP007452">
    <property type="protein sequence ID" value="AHM57010.1"/>
    <property type="molecule type" value="Genomic_DNA"/>
</dbReference>
<accession>W8T7Z4</accession>
<dbReference type="HOGENOM" id="CLU_1238665_0_0_9"/>
<proteinExistence type="predicted"/>